<dbReference type="OrthoDB" id="1099063at2759"/>
<dbReference type="EMBL" id="BGPR01083995">
    <property type="protein sequence ID" value="GBL93684.1"/>
    <property type="molecule type" value="Genomic_DNA"/>
</dbReference>
<evidence type="ECO:0000313" key="1">
    <source>
        <dbReference type="EMBL" id="GBL93684.1"/>
    </source>
</evidence>
<gene>
    <name evidence="1" type="ORF">AVEN_32286_1</name>
</gene>
<name>A0A4Y2BR66_ARAVE</name>
<proteinExistence type="predicted"/>
<organism evidence="1 2">
    <name type="scientific">Araneus ventricosus</name>
    <name type="common">Orbweaver spider</name>
    <name type="synonym">Epeira ventricosa</name>
    <dbReference type="NCBI Taxonomy" id="182803"/>
    <lineage>
        <taxon>Eukaryota</taxon>
        <taxon>Metazoa</taxon>
        <taxon>Ecdysozoa</taxon>
        <taxon>Arthropoda</taxon>
        <taxon>Chelicerata</taxon>
        <taxon>Arachnida</taxon>
        <taxon>Araneae</taxon>
        <taxon>Araneomorphae</taxon>
        <taxon>Entelegynae</taxon>
        <taxon>Araneoidea</taxon>
        <taxon>Araneidae</taxon>
        <taxon>Araneus</taxon>
    </lineage>
</organism>
<dbReference type="Proteomes" id="UP000499080">
    <property type="component" value="Unassembled WGS sequence"/>
</dbReference>
<dbReference type="AlphaFoldDB" id="A0A4Y2BR66"/>
<protein>
    <submittedName>
        <fullName evidence="1">Uncharacterized protein</fullName>
    </submittedName>
</protein>
<evidence type="ECO:0000313" key="2">
    <source>
        <dbReference type="Proteomes" id="UP000499080"/>
    </source>
</evidence>
<reference evidence="1 2" key="1">
    <citation type="journal article" date="2019" name="Sci. Rep.">
        <title>Orb-weaving spider Araneus ventricosus genome elucidates the spidroin gene catalogue.</title>
        <authorList>
            <person name="Kono N."/>
            <person name="Nakamura H."/>
            <person name="Ohtoshi R."/>
            <person name="Moran D.A.P."/>
            <person name="Shinohara A."/>
            <person name="Yoshida Y."/>
            <person name="Fujiwara M."/>
            <person name="Mori M."/>
            <person name="Tomita M."/>
            <person name="Arakawa K."/>
        </authorList>
    </citation>
    <scope>NUCLEOTIDE SEQUENCE [LARGE SCALE GENOMIC DNA]</scope>
</reference>
<feature type="non-terminal residue" evidence="1">
    <location>
        <position position="87"/>
    </location>
</feature>
<keyword evidence="2" id="KW-1185">Reference proteome</keyword>
<accession>A0A4Y2BR66</accession>
<sequence>MTRTTPELSIPFPNFRTTPAGRRLIPCHCNRLTYMADIQWNRVSNLELSGSKVETLPLGHRGLNFSVKSSEFTHGAPHNASSFSFVL</sequence>
<comment type="caution">
    <text evidence="1">The sequence shown here is derived from an EMBL/GenBank/DDBJ whole genome shotgun (WGS) entry which is preliminary data.</text>
</comment>